<sequence>MTKTIPTWTSRYLTYLKLGQESPTCDYLKRILTQHLSLVPFENISKLVRMHRSPDFTPAIIHPAEFVKQMEMEDLGGTCFTANYSLYHLLSELGYICKLIMLGTSHLGILVKLVEIGDEWLFLDCGSCAPFFKPIRFLDGVQEQVQFGHEIIYLEPIKASGMYHYRRVNKGKSSDNDWIFHIDQQLTDREIEAEIIRSYQPDKHFMQVLKCFLFQPEQGRSLSLSNNQFKIRTHTGDEEVYILKQIADIRAVVEQEFKLPRLPLEEAILVLEQRGIDIFADDQSTS</sequence>
<name>A0A926RU69_9BACL</name>
<dbReference type="Gene3D" id="3.30.2140.20">
    <property type="match status" value="1"/>
</dbReference>
<organism evidence="2 3">
    <name type="scientific">Polycladospora coralii</name>
    <dbReference type="NCBI Taxonomy" id="2771432"/>
    <lineage>
        <taxon>Bacteria</taxon>
        <taxon>Bacillati</taxon>
        <taxon>Bacillota</taxon>
        <taxon>Bacilli</taxon>
        <taxon>Bacillales</taxon>
        <taxon>Thermoactinomycetaceae</taxon>
        <taxon>Polycladospora</taxon>
    </lineage>
</organism>
<dbReference type="Proteomes" id="UP000661691">
    <property type="component" value="Unassembled WGS sequence"/>
</dbReference>
<evidence type="ECO:0000313" key="3">
    <source>
        <dbReference type="Proteomes" id="UP000661691"/>
    </source>
</evidence>
<keyword evidence="3" id="KW-1185">Reference proteome</keyword>
<dbReference type="PANTHER" id="PTHR11786:SF0">
    <property type="entry name" value="ARYLAMINE N-ACETYLTRANSFERASE 4-RELATED"/>
    <property type="match status" value="1"/>
</dbReference>
<evidence type="ECO:0000313" key="2">
    <source>
        <dbReference type="EMBL" id="MBD1372568.1"/>
    </source>
</evidence>
<dbReference type="InterPro" id="IPR001447">
    <property type="entry name" value="Arylamine_N-AcTrfase"/>
</dbReference>
<dbReference type="PANTHER" id="PTHR11786">
    <property type="entry name" value="N-HYDROXYARYLAMINE O-ACETYLTRANSFERASE"/>
    <property type="match status" value="1"/>
</dbReference>
<evidence type="ECO:0000256" key="1">
    <source>
        <dbReference type="ARBA" id="ARBA00006547"/>
    </source>
</evidence>
<dbReference type="EMBL" id="JACXAH010000011">
    <property type="protein sequence ID" value="MBD1372568.1"/>
    <property type="molecule type" value="Genomic_DNA"/>
</dbReference>
<dbReference type="GO" id="GO:0016407">
    <property type="term" value="F:acetyltransferase activity"/>
    <property type="evidence" value="ECO:0007669"/>
    <property type="project" value="InterPro"/>
</dbReference>
<dbReference type="SUPFAM" id="SSF54001">
    <property type="entry name" value="Cysteine proteinases"/>
    <property type="match status" value="1"/>
</dbReference>
<comment type="similarity">
    <text evidence="1">Belongs to the arylamine N-acetyltransferase family.</text>
</comment>
<comment type="caution">
    <text evidence="2">The sequence shown here is derived from an EMBL/GenBank/DDBJ whole genome shotgun (WGS) entry which is preliminary data.</text>
</comment>
<dbReference type="InterPro" id="IPR038765">
    <property type="entry name" value="Papain-like_cys_pep_sf"/>
</dbReference>
<protein>
    <submittedName>
        <fullName evidence="2">Arylamine N-acetyltransferase</fullName>
    </submittedName>
</protein>
<dbReference type="Pfam" id="PF00797">
    <property type="entry name" value="Acetyltransf_2"/>
    <property type="match status" value="1"/>
</dbReference>
<dbReference type="AlphaFoldDB" id="A0A926RU69"/>
<dbReference type="InterPro" id="IPR053710">
    <property type="entry name" value="Arylamine_NAT_domain_sf"/>
</dbReference>
<gene>
    <name evidence="2" type="ORF">IC620_09395</name>
</gene>
<accession>A0A926RU69</accession>
<dbReference type="RefSeq" id="WP_191140490.1">
    <property type="nucleotide sequence ID" value="NZ_JACXAG020000006.1"/>
</dbReference>
<proteinExistence type="inferred from homology"/>
<reference evidence="2" key="1">
    <citation type="submission" date="2020-09" db="EMBL/GenBank/DDBJ databases">
        <title>A novel bacterium of genus Hazenella, isolated from South China Sea.</title>
        <authorList>
            <person name="Huang H."/>
            <person name="Mo K."/>
            <person name="Hu Y."/>
        </authorList>
    </citation>
    <scope>NUCLEOTIDE SEQUENCE</scope>
    <source>
        <strain evidence="2">IB182357</strain>
    </source>
</reference>